<comment type="caution">
    <text evidence="1">The sequence shown here is derived from an EMBL/GenBank/DDBJ whole genome shotgun (WGS) entry which is preliminary data.</text>
</comment>
<evidence type="ECO:0000313" key="2">
    <source>
        <dbReference type="Proteomes" id="UP000186308"/>
    </source>
</evidence>
<sequence length="109" mass="11776">MAGLGRTPCSPTEPSDDTVLVVSGLMGAALARLDARTRHIVTSLHLLDDPLSLAALATLHGLASDQVRQIDELAFAAVQDWMRLTIAERRNAGRHDRITVDEYLSMAAN</sequence>
<organism evidence="1 2">
    <name type="scientific">Acidiphilium rubrum</name>
    <dbReference type="NCBI Taxonomy" id="526"/>
    <lineage>
        <taxon>Bacteria</taxon>
        <taxon>Pseudomonadati</taxon>
        <taxon>Pseudomonadota</taxon>
        <taxon>Alphaproteobacteria</taxon>
        <taxon>Acetobacterales</taxon>
        <taxon>Acidocellaceae</taxon>
        <taxon>Acidiphilium</taxon>
    </lineage>
</organism>
<protein>
    <submittedName>
        <fullName evidence="1">Uncharacterized protein</fullName>
    </submittedName>
</protein>
<accession>A0A8G2FL86</accession>
<gene>
    <name evidence="1" type="ORF">SAMN05421828_1043</name>
</gene>
<dbReference type="AlphaFoldDB" id="A0A8G2FL86"/>
<dbReference type="SUPFAM" id="SSF88659">
    <property type="entry name" value="Sigma3 and sigma4 domains of RNA polymerase sigma factors"/>
    <property type="match status" value="1"/>
</dbReference>
<keyword evidence="2" id="KW-1185">Reference proteome</keyword>
<dbReference type="InterPro" id="IPR013324">
    <property type="entry name" value="RNA_pol_sigma_r3/r4-like"/>
</dbReference>
<evidence type="ECO:0000313" key="1">
    <source>
        <dbReference type="EMBL" id="SIQ36613.1"/>
    </source>
</evidence>
<name>A0A8G2FL86_ACIRU</name>
<dbReference type="Proteomes" id="UP000186308">
    <property type="component" value="Unassembled WGS sequence"/>
</dbReference>
<proteinExistence type="predicted"/>
<dbReference type="EMBL" id="FTNE01000004">
    <property type="protein sequence ID" value="SIQ36613.1"/>
    <property type="molecule type" value="Genomic_DNA"/>
</dbReference>
<reference evidence="1 2" key="1">
    <citation type="submission" date="2017-01" db="EMBL/GenBank/DDBJ databases">
        <authorList>
            <person name="Varghese N."/>
            <person name="Submissions S."/>
        </authorList>
    </citation>
    <scope>NUCLEOTIDE SEQUENCE [LARGE SCALE GENOMIC DNA]</scope>
    <source>
        <strain evidence="1 2">ATCC 35905</strain>
    </source>
</reference>